<dbReference type="AlphaFoldDB" id="A0A179G9X5"/>
<proteinExistence type="predicted"/>
<accession>A0A179G9X5</accession>
<protein>
    <submittedName>
        <fullName evidence="2">Uncharacterized protein</fullName>
    </submittedName>
</protein>
<sequence>MRCDGGLCVDRQTDRHTDRETGGSGREFGVRLGGLDGDATLTGQPGTAPEEWGAGYPAPSPSWGTVAFRLGNMRRVILRPRRPPLLHAVI</sequence>
<evidence type="ECO:0000313" key="2">
    <source>
        <dbReference type="EMBL" id="OAQ74617.1"/>
    </source>
</evidence>
<evidence type="ECO:0000256" key="1">
    <source>
        <dbReference type="SAM" id="MobiDB-lite"/>
    </source>
</evidence>
<feature type="compositionally biased region" description="Basic and acidic residues" evidence="1">
    <location>
        <begin position="11"/>
        <end position="21"/>
    </location>
</feature>
<gene>
    <name evidence="2" type="ORF">VFPBJ_09912</name>
</gene>
<comment type="caution">
    <text evidence="2">The sequence shown here is derived from an EMBL/GenBank/DDBJ whole genome shotgun (WGS) entry which is preliminary data.</text>
</comment>
<evidence type="ECO:0000313" key="3">
    <source>
        <dbReference type="Proteomes" id="UP000078240"/>
    </source>
</evidence>
<dbReference type="Proteomes" id="UP000078240">
    <property type="component" value="Unassembled WGS sequence"/>
</dbReference>
<feature type="region of interest" description="Disordered" evidence="1">
    <location>
        <begin position="1"/>
        <end position="31"/>
    </location>
</feature>
<dbReference type="EMBL" id="LSBH01000009">
    <property type="protein sequence ID" value="OAQ74617.1"/>
    <property type="molecule type" value="Genomic_DNA"/>
</dbReference>
<feature type="compositionally biased region" description="Gly residues" evidence="1">
    <location>
        <begin position="22"/>
        <end position="31"/>
    </location>
</feature>
<name>A0A179G9X5_PURLI</name>
<reference evidence="2 3" key="1">
    <citation type="submission" date="2016-01" db="EMBL/GenBank/DDBJ databases">
        <title>Biosynthesis of antibiotic leucinostatins and their inhibition on Phytophthora in bio-control Purpureocillium lilacinum.</title>
        <authorList>
            <person name="Wang G."/>
            <person name="Liu Z."/>
            <person name="Lin R."/>
            <person name="Li E."/>
            <person name="Mao Z."/>
            <person name="Ling J."/>
            <person name="Yin W."/>
            <person name="Xie B."/>
        </authorList>
    </citation>
    <scope>NUCLEOTIDE SEQUENCE [LARGE SCALE GENOMIC DNA]</scope>
    <source>
        <strain evidence="2">PLBJ-1</strain>
    </source>
</reference>
<organism evidence="2 3">
    <name type="scientific">Purpureocillium lilacinum</name>
    <name type="common">Paecilomyces lilacinus</name>
    <dbReference type="NCBI Taxonomy" id="33203"/>
    <lineage>
        <taxon>Eukaryota</taxon>
        <taxon>Fungi</taxon>
        <taxon>Dikarya</taxon>
        <taxon>Ascomycota</taxon>
        <taxon>Pezizomycotina</taxon>
        <taxon>Sordariomycetes</taxon>
        <taxon>Hypocreomycetidae</taxon>
        <taxon>Hypocreales</taxon>
        <taxon>Ophiocordycipitaceae</taxon>
        <taxon>Purpureocillium</taxon>
    </lineage>
</organism>